<evidence type="ECO:0000259" key="2">
    <source>
        <dbReference type="Pfam" id="PF09606"/>
    </source>
</evidence>
<dbReference type="Pfam" id="PF09606">
    <property type="entry name" value="Med15_N"/>
    <property type="match status" value="1"/>
</dbReference>
<keyword evidence="1" id="KW-0539">Nucleus</keyword>
<dbReference type="InterPro" id="IPR019087">
    <property type="entry name" value="Med15_N"/>
</dbReference>
<sequence length="74" mass="8910">MADQIMDWKSEQLREKVATQIENSLKWTALSSKELENSVYQRAKTREEYLELAAKSILKEKERNMTDWRAYKRN</sequence>
<dbReference type="AlphaFoldDB" id="K1QQX0"/>
<gene>
    <name evidence="1" type="primary">MED15</name>
    <name evidence="3" type="ORF">CGI_10022018</name>
</gene>
<comment type="subcellular location">
    <subcellularLocation>
        <location evidence="1">Nucleus</location>
    </subcellularLocation>
</comment>
<dbReference type="InterPro" id="IPR036529">
    <property type="entry name" value="KIX_dom_sf"/>
</dbReference>
<dbReference type="GO" id="GO:0003712">
    <property type="term" value="F:transcription coregulator activity"/>
    <property type="evidence" value="ECO:0007669"/>
    <property type="project" value="InterPro"/>
</dbReference>
<reference evidence="3" key="1">
    <citation type="journal article" date="2012" name="Nature">
        <title>The oyster genome reveals stress adaptation and complexity of shell formation.</title>
        <authorList>
            <person name="Zhang G."/>
            <person name="Fang X."/>
            <person name="Guo X."/>
            <person name="Li L."/>
            <person name="Luo R."/>
            <person name="Xu F."/>
            <person name="Yang P."/>
            <person name="Zhang L."/>
            <person name="Wang X."/>
            <person name="Qi H."/>
            <person name="Xiong Z."/>
            <person name="Que H."/>
            <person name="Xie Y."/>
            <person name="Holland P.W."/>
            <person name="Paps J."/>
            <person name="Zhu Y."/>
            <person name="Wu F."/>
            <person name="Chen Y."/>
            <person name="Wang J."/>
            <person name="Peng C."/>
            <person name="Meng J."/>
            <person name="Yang L."/>
            <person name="Liu J."/>
            <person name="Wen B."/>
            <person name="Zhang N."/>
            <person name="Huang Z."/>
            <person name="Zhu Q."/>
            <person name="Feng Y."/>
            <person name="Mount A."/>
            <person name="Hedgecock D."/>
            <person name="Xu Z."/>
            <person name="Liu Y."/>
            <person name="Domazet-Loso T."/>
            <person name="Du Y."/>
            <person name="Sun X."/>
            <person name="Zhang S."/>
            <person name="Liu B."/>
            <person name="Cheng P."/>
            <person name="Jiang X."/>
            <person name="Li J."/>
            <person name="Fan D."/>
            <person name="Wang W."/>
            <person name="Fu W."/>
            <person name="Wang T."/>
            <person name="Wang B."/>
            <person name="Zhang J."/>
            <person name="Peng Z."/>
            <person name="Li Y."/>
            <person name="Li N."/>
            <person name="Wang J."/>
            <person name="Chen M."/>
            <person name="He Y."/>
            <person name="Tan F."/>
            <person name="Song X."/>
            <person name="Zheng Q."/>
            <person name="Huang R."/>
            <person name="Yang H."/>
            <person name="Du X."/>
            <person name="Chen L."/>
            <person name="Yang M."/>
            <person name="Gaffney P.M."/>
            <person name="Wang S."/>
            <person name="Luo L."/>
            <person name="She Z."/>
            <person name="Ming Y."/>
            <person name="Huang W."/>
            <person name="Zhang S."/>
            <person name="Huang B."/>
            <person name="Zhang Y."/>
            <person name="Qu T."/>
            <person name="Ni P."/>
            <person name="Miao G."/>
            <person name="Wang J."/>
            <person name="Wang Q."/>
            <person name="Steinberg C.E."/>
            <person name="Wang H."/>
            <person name="Li N."/>
            <person name="Qian L."/>
            <person name="Zhang G."/>
            <person name="Li Y."/>
            <person name="Yang H."/>
            <person name="Liu X."/>
            <person name="Wang J."/>
            <person name="Yin Y."/>
            <person name="Wang J."/>
        </authorList>
    </citation>
    <scope>NUCLEOTIDE SEQUENCE [LARGE SCALE GENOMIC DNA]</scope>
    <source>
        <strain evidence="3">05x7-T-G4-1.051#20</strain>
    </source>
</reference>
<name>K1QQX0_MAGGI</name>
<dbReference type="Gene3D" id="1.10.246.20">
    <property type="entry name" value="Coactivator CBP, KIX domain"/>
    <property type="match status" value="1"/>
</dbReference>
<dbReference type="HOGENOM" id="CLU_2690261_0_0_1"/>
<keyword evidence="1" id="KW-0805">Transcription regulation</keyword>
<keyword evidence="1" id="KW-0010">Activator</keyword>
<feature type="domain" description="Mediator of RNA polymerase II transcription subunit 15 N-terminal" evidence="2">
    <location>
        <begin position="7"/>
        <end position="63"/>
    </location>
</feature>
<dbReference type="EMBL" id="JH816252">
    <property type="protein sequence ID" value="EKC33524.1"/>
    <property type="molecule type" value="Genomic_DNA"/>
</dbReference>
<dbReference type="InParanoid" id="K1QQX0"/>
<protein>
    <recommendedName>
        <fullName evidence="1">Mediator of RNA polymerase II transcription subunit 15</fullName>
    </recommendedName>
    <alternativeName>
        <fullName evidence="1">Mediator complex subunit 15</fullName>
    </alternativeName>
</protein>
<dbReference type="GO" id="GO:0005634">
    <property type="term" value="C:nucleus"/>
    <property type="evidence" value="ECO:0007669"/>
    <property type="project" value="UniProtKB-SubCell"/>
</dbReference>
<keyword evidence="1" id="KW-0804">Transcription</keyword>
<accession>K1QQX0</accession>
<comment type="subunit">
    <text evidence="1">Component of the Mediator complex.</text>
</comment>
<organism evidence="3">
    <name type="scientific">Magallana gigas</name>
    <name type="common">Pacific oyster</name>
    <name type="synonym">Crassostrea gigas</name>
    <dbReference type="NCBI Taxonomy" id="29159"/>
    <lineage>
        <taxon>Eukaryota</taxon>
        <taxon>Metazoa</taxon>
        <taxon>Spiralia</taxon>
        <taxon>Lophotrochozoa</taxon>
        <taxon>Mollusca</taxon>
        <taxon>Bivalvia</taxon>
        <taxon>Autobranchia</taxon>
        <taxon>Pteriomorphia</taxon>
        <taxon>Ostreida</taxon>
        <taxon>Ostreoidea</taxon>
        <taxon>Ostreidae</taxon>
        <taxon>Magallana</taxon>
    </lineage>
</organism>
<dbReference type="GO" id="GO:0006355">
    <property type="term" value="P:regulation of DNA-templated transcription"/>
    <property type="evidence" value="ECO:0007669"/>
    <property type="project" value="InterPro"/>
</dbReference>
<comment type="function">
    <text evidence="1">Component of the Mediator complex, a coactivator involved in the regulated transcription of nearly all RNA polymerase II-dependent genes. Mediator functions as a bridge to convey information from gene-specific regulatory proteins to the basal RNA polymerase II transcription machinery. Mediator is recruited to promoters by direct interactions with regulatory proteins and serves as a scaffold for the assembly of a functional preinitiation complex with RNA polymerase II and the general transcription factors.</text>
</comment>
<proteinExistence type="inferred from homology"/>
<evidence type="ECO:0000256" key="1">
    <source>
        <dbReference type="RuleBase" id="RU364148"/>
    </source>
</evidence>
<evidence type="ECO:0000313" key="3">
    <source>
        <dbReference type="EMBL" id="EKC33524.1"/>
    </source>
</evidence>
<comment type="similarity">
    <text evidence="1">Belongs to the Mediator complex subunit 15 family.</text>
</comment>